<dbReference type="GO" id="GO:0018104">
    <property type="term" value="P:peptidoglycan-protein cross-linking"/>
    <property type="evidence" value="ECO:0007669"/>
    <property type="project" value="TreeGrafter"/>
</dbReference>
<dbReference type="STRING" id="1123291.SAMN04490355_1004127"/>
<reference evidence="12" key="1">
    <citation type="submission" date="2016-10" db="EMBL/GenBank/DDBJ databases">
        <authorList>
            <person name="Varghese N."/>
            <person name="Submissions S."/>
        </authorList>
    </citation>
    <scope>NUCLEOTIDE SEQUENCE [LARGE SCALE GENOMIC DNA]</scope>
    <source>
        <strain evidence="12">DSM 13327</strain>
    </source>
</reference>
<keyword evidence="7 9" id="KW-0573">Peptidoglycan synthesis</keyword>
<evidence type="ECO:0000256" key="1">
    <source>
        <dbReference type="ARBA" id="ARBA00004752"/>
    </source>
</evidence>
<dbReference type="GO" id="GO:0005576">
    <property type="term" value="C:extracellular region"/>
    <property type="evidence" value="ECO:0007669"/>
    <property type="project" value="TreeGrafter"/>
</dbReference>
<comment type="similarity">
    <text evidence="2">Belongs to the YkuD family.</text>
</comment>
<dbReference type="UniPathway" id="UPA00219"/>
<dbReference type="SUPFAM" id="SSF141523">
    <property type="entry name" value="L,D-transpeptidase catalytic domain-like"/>
    <property type="match status" value="1"/>
</dbReference>
<gene>
    <name evidence="11" type="ORF">SAMN04490355_1004127</name>
</gene>
<keyword evidence="12" id="KW-1185">Reference proteome</keyword>
<evidence type="ECO:0000313" key="11">
    <source>
        <dbReference type="EMBL" id="SFL43642.1"/>
    </source>
</evidence>
<dbReference type="Proteomes" id="UP000199520">
    <property type="component" value="Unassembled WGS sequence"/>
</dbReference>
<sequence>MEKYIVVNLTSLRVSYYEDDALITEYSVGIGKTDTPTPPGTYQVIEKLVFEQLAAIDLGSRRLVLSSAKTCLHGSWNGPVEGYVSGGCVRMYNQDIEELFEKVEIGTPVIMIS</sequence>
<dbReference type="GO" id="GO:0071972">
    <property type="term" value="F:peptidoglycan L,D-transpeptidase activity"/>
    <property type="evidence" value="ECO:0007669"/>
    <property type="project" value="TreeGrafter"/>
</dbReference>
<dbReference type="Pfam" id="PF03734">
    <property type="entry name" value="YkuD"/>
    <property type="match status" value="1"/>
</dbReference>
<evidence type="ECO:0000256" key="8">
    <source>
        <dbReference type="ARBA" id="ARBA00023316"/>
    </source>
</evidence>
<protein>
    <submittedName>
        <fullName evidence="11">L,D-transpeptidase catalytic domain</fullName>
    </submittedName>
</protein>
<keyword evidence="8 9" id="KW-0961">Cell wall biogenesis/degradation</keyword>
<dbReference type="PROSITE" id="PS52029">
    <property type="entry name" value="LD_TPASE"/>
    <property type="match status" value="1"/>
</dbReference>
<dbReference type="GO" id="GO:0016757">
    <property type="term" value="F:glycosyltransferase activity"/>
    <property type="evidence" value="ECO:0007669"/>
    <property type="project" value="UniProtKB-KW"/>
</dbReference>
<evidence type="ECO:0000256" key="3">
    <source>
        <dbReference type="ARBA" id="ARBA00022676"/>
    </source>
</evidence>
<evidence type="ECO:0000313" key="12">
    <source>
        <dbReference type="Proteomes" id="UP000199520"/>
    </source>
</evidence>
<evidence type="ECO:0000256" key="6">
    <source>
        <dbReference type="ARBA" id="ARBA00022960"/>
    </source>
</evidence>
<comment type="pathway">
    <text evidence="1 9">Cell wall biogenesis; peptidoglycan biosynthesis.</text>
</comment>
<dbReference type="PANTHER" id="PTHR30582">
    <property type="entry name" value="L,D-TRANSPEPTIDASE"/>
    <property type="match status" value="1"/>
</dbReference>
<name>A0A1I4HNB1_9FIRM</name>
<dbReference type="OrthoDB" id="9787225at2"/>
<feature type="active site" description="Nucleophile" evidence="9">
    <location>
        <position position="88"/>
    </location>
</feature>
<dbReference type="PANTHER" id="PTHR30582:SF24">
    <property type="entry name" value="L,D-TRANSPEPTIDASE ERFK_SRFK-RELATED"/>
    <property type="match status" value="1"/>
</dbReference>
<keyword evidence="3" id="KW-0328">Glycosyltransferase</keyword>
<keyword evidence="6 9" id="KW-0133">Cell shape</keyword>
<dbReference type="AlphaFoldDB" id="A0A1I4HNB1"/>
<evidence type="ECO:0000259" key="10">
    <source>
        <dbReference type="PROSITE" id="PS52029"/>
    </source>
</evidence>
<evidence type="ECO:0000256" key="7">
    <source>
        <dbReference type="ARBA" id="ARBA00022984"/>
    </source>
</evidence>
<dbReference type="EMBL" id="FOTS01000004">
    <property type="protein sequence ID" value="SFL43642.1"/>
    <property type="molecule type" value="Genomic_DNA"/>
</dbReference>
<dbReference type="InterPro" id="IPR005490">
    <property type="entry name" value="LD_TPept_cat_dom"/>
</dbReference>
<organism evidence="11 12">
    <name type="scientific">Pelosinus propionicus DSM 13327</name>
    <dbReference type="NCBI Taxonomy" id="1123291"/>
    <lineage>
        <taxon>Bacteria</taxon>
        <taxon>Bacillati</taxon>
        <taxon>Bacillota</taxon>
        <taxon>Negativicutes</taxon>
        <taxon>Selenomonadales</taxon>
        <taxon>Sporomusaceae</taxon>
        <taxon>Pelosinus</taxon>
    </lineage>
</organism>
<evidence type="ECO:0000256" key="9">
    <source>
        <dbReference type="PROSITE-ProRule" id="PRU01373"/>
    </source>
</evidence>
<evidence type="ECO:0000256" key="5">
    <source>
        <dbReference type="ARBA" id="ARBA00022801"/>
    </source>
</evidence>
<dbReference type="GO" id="GO:0071555">
    <property type="term" value="P:cell wall organization"/>
    <property type="evidence" value="ECO:0007669"/>
    <property type="project" value="UniProtKB-UniRule"/>
</dbReference>
<evidence type="ECO:0000256" key="2">
    <source>
        <dbReference type="ARBA" id="ARBA00005992"/>
    </source>
</evidence>
<dbReference type="Gene3D" id="2.40.440.10">
    <property type="entry name" value="L,D-transpeptidase catalytic domain-like"/>
    <property type="match status" value="1"/>
</dbReference>
<dbReference type="CDD" id="cd16913">
    <property type="entry name" value="YkuD_like"/>
    <property type="match status" value="1"/>
</dbReference>
<feature type="active site" description="Proton donor/acceptor" evidence="9">
    <location>
        <position position="73"/>
    </location>
</feature>
<dbReference type="GO" id="GO:0008360">
    <property type="term" value="P:regulation of cell shape"/>
    <property type="evidence" value="ECO:0007669"/>
    <property type="project" value="UniProtKB-UniRule"/>
</dbReference>
<accession>A0A1I4HNB1</accession>
<dbReference type="InterPro" id="IPR038063">
    <property type="entry name" value="Transpep_catalytic_dom"/>
</dbReference>
<evidence type="ECO:0000256" key="4">
    <source>
        <dbReference type="ARBA" id="ARBA00022679"/>
    </source>
</evidence>
<keyword evidence="5" id="KW-0378">Hydrolase</keyword>
<proteinExistence type="inferred from homology"/>
<dbReference type="InterPro" id="IPR050979">
    <property type="entry name" value="LD-transpeptidase"/>
</dbReference>
<feature type="domain" description="L,D-TPase catalytic" evidence="10">
    <location>
        <begin position="3"/>
        <end position="112"/>
    </location>
</feature>
<keyword evidence="4" id="KW-0808">Transferase</keyword>